<feature type="domain" description="Aldehyde dehydrogenase" evidence="3">
    <location>
        <begin position="192"/>
        <end position="352"/>
    </location>
</feature>
<dbReference type="PANTHER" id="PTHR42804:SF1">
    <property type="entry name" value="ALDEHYDE DEHYDROGENASE-RELATED"/>
    <property type="match status" value="1"/>
</dbReference>
<dbReference type="EMBL" id="JAFBBK010000001">
    <property type="protein sequence ID" value="MBM7413597.1"/>
    <property type="molecule type" value="Genomic_DNA"/>
</dbReference>
<sequence>MTTGELTPSTTGASAFPEVDAALRDLAQGEAAWARASLGDRADLLDRVAALTASKAQEWVDAAARFKKLPAASALLGEEWLSGPYSVVTACHVLAQSLRQLAVGKSPLADARIGSGPGGRTTVQVLPSNIFDTLLLNGFSAEVWLEPGVDADTARRDAGLAQRNPTETGGIGAVLGAGNITSIAPLDTLYELIAHNRVVALKLNPVTDPMEPVLRAVFAPLVELGAVRILTGGPDVGSYLVHHDAVAHVHMTGSSITHDAIVFGTGEEGAERRKANTPLLDVPISSELGGVSPVIVIPGEWSDADIRFQAEHVVTQRLHNGGYNCVAAQVVVISSEWPQRDAFLAALRTALHEAPDREPYYPGSATRVAGARADYPGAESLGPSGGRTLVSDLDPDSYRALLTTEYFAPVLGVIEIPYTGQRFVDEAVRMSNEEFVGTLGVNVIAHPDTLSSLGAAVDEMLEDLRYGTIALNAWTGVGFLTAAATWGAFPGHTLDDVQSGIGVVHNALLIDRPERTIVRGPFRPAPRSILKGEFTLSPKPPWFVTNRTAAITAKRFTAFAAAPSWKALPAIFASALRG</sequence>
<reference evidence="4 5" key="1">
    <citation type="submission" date="2021-01" db="EMBL/GenBank/DDBJ databases">
        <title>Genomics of switchgrass bacterial isolates.</title>
        <authorList>
            <person name="Shade A."/>
        </authorList>
    </citation>
    <scope>NUCLEOTIDE SEQUENCE [LARGE SCALE GENOMIC DNA]</scope>
    <source>
        <strain evidence="4 5">PvP111</strain>
    </source>
</reference>
<dbReference type="InterPro" id="IPR016163">
    <property type="entry name" value="Ald_DH_C"/>
</dbReference>
<dbReference type="InterPro" id="IPR016161">
    <property type="entry name" value="Ald_DH/histidinol_DH"/>
</dbReference>
<dbReference type="SUPFAM" id="SSF53720">
    <property type="entry name" value="ALDH-like"/>
    <property type="match status" value="1"/>
</dbReference>
<dbReference type="GO" id="GO:0004030">
    <property type="term" value="F:aldehyde dehydrogenase [NAD(P)+] activity"/>
    <property type="evidence" value="ECO:0007669"/>
    <property type="project" value="UniProtKB-EC"/>
</dbReference>
<dbReference type="InterPro" id="IPR015590">
    <property type="entry name" value="Aldehyde_DH_dom"/>
</dbReference>
<keyword evidence="5" id="KW-1185">Reference proteome</keyword>
<dbReference type="RefSeq" id="WP_204866276.1">
    <property type="nucleotide sequence ID" value="NZ_JAFBBK010000001.1"/>
</dbReference>
<protein>
    <submittedName>
        <fullName evidence="4">Aldehyde dehydrogenase (NAD(P)+)</fullName>
        <ecNumber evidence="4">1.2.1.5</ecNumber>
    </submittedName>
</protein>
<dbReference type="Gene3D" id="3.40.605.10">
    <property type="entry name" value="Aldehyde Dehydrogenase, Chain A, domain 1"/>
    <property type="match status" value="1"/>
</dbReference>
<evidence type="ECO:0000256" key="1">
    <source>
        <dbReference type="ARBA" id="ARBA00009986"/>
    </source>
</evidence>
<evidence type="ECO:0000313" key="5">
    <source>
        <dbReference type="Proteomes" id="UP000703038"/>
    </source>
</evidence>
<evidence type="ECO:0000259" key="3">
    <source>
        <dbReference type="Pfam" id="PF00171"/>
    </source>
</evidence>
<comment type="similarity">
    <text evidence="1">Belongs to the aldehyde dehydrogenase family.</text>
</comment>
<gene>
    <name evidence="4" type="ORF">JOE42_000330</name>
</gene>
<keyword evidence="2 4" id="KW-0560">Oxidoreductase</keyword>
<dbReference type="Proteomes" id="UP000703038">
    <property type="component" value="Unassembled WGS sequence"/>
</dbReference>
<dbReference type="Pfam" id="PF00171">
    <property type="entry name" value="Aldedh"/>
    <property type="match status" value="1"/>
</dbReference>
<dbReference type="PANTHER" id="PTHR42804">
    <property type="entry name" value="ALDEHYDE DEHYDROGENASE"/>
    <property type="match status" value="1"/>
</dbReference>
<evidence type="ECO:0000313" key="4">
    <source>
        <dbReference type="EMBL" id="MBM7413597.1"/>
    </source>
</evidence>
<dbReference type="InterPro" id="IPR016162">
    <property type="entry name" value="Ald_DH_N"/>
</dbReference>
<dbReference type="EC" id="1.2.1.5" evidence="4"/>
<organism evidence="4 5">
    <name type="scientific">Rhodococcoides corynebacterioides</name>
    <dbReference type="NCBI Taxonomy" id="53972"/>
    <lineage>
        <taxon>Bacteria</taxon>
        <taxon>Bacillati</taxon>
        <taxon>Actinomycetota</taxon>
        <taxon>Actinomycetes</taxon>
        <taxon>Mycobacteriales</taxon>
        <taxon>Nocardiaceae</taxon>
        <taxon>Rhodococcoides</taxon>
    </lineage>
</organism>
<name>A0ABS2KNQ4_9NOCA</name>
<comment type="caution">
    <text evidence="4">The sequence shown here is derived from an EMBL/GenBank/DDBJ whole genome shotgun (WGS) entry which is preliminary data.</text>
</comment>
<dbReference type="Gene3D" id="3.40.309.10">
    <property type="entry name" value="Aldehyde Dehydrogenase, Chain A, domain 2"/>
    <property type="match status" value="1"/>
</dbReference>
<proteinExistence type="inferred from homology"/>
<evidence type="ECO:0000256" key="2">
    <source>
        <dbReference type="ARBA" id="ARBA00023002"/>
    </source>
</evidence>
<accession>A0ABS2KNQ4</accession>